<name>A0A165P0E4_EXIGL</name>
<dbReference type="SUPFAM" id="SSF57701">
    <property type="entry name" value="Zn2/Cys6 DNA-binding domain"/>
    <property type="match status" value="1"/>
</dbReference>
<dbReference type="GO" id="GO:0005634">
    <property type="term" value="C:nucleus"/>
    <property type="evidence" value="ECO:0007669"/>
    <property type="project" value="UniProtKB-SubCell"/>
</dbReference>
<feature type="compositionally biased region" description="Low complexity" evidence="7">
    <location>
        <begin position="1"/>
        <end position="30"/>
    </location>
</feature>
<dbReference type="Pfam" id="PF04082">
    <property type="entry name" value="Fungal_trans"/>
    <property type="match status" value="1"/>
</dbReference>
<proteinExistence type="predicted"/>
<dbReference type="InterPro" id="IPR036864">
    <property type="entry name" value="Zn2-C6_fun-type_DNA-bd_sf"/>
</dbReference>
<evidence type="ECO:0000256" key="6">
    <source>
        <dbReference type="ARBA" id="ARBA00023242"/>
    </source>
</evidence>
<feature type="region of interest" description="Disordered" evidence="7">
    <location>
        <begin position="202"/>
        <end position="227"/>
    </location>
</feature>
<dbReference type="GO" id="GO:0008270">
    <property type="term" value="F:zinc ion binding"/>
    <property type="evidence" value="ECO:0007669"/>
    <property type="project" value="InterPro"/>
</dbReference>
<dbReference type="PANTHER" id="PTHR31845">
    <property type="entry name" value="FINGER DOMAIN PROTEIN, PUTATIVE-RELATED"/>
    <property type="match status" value="1"/>
</dbReference>
<dbReference type="Gene3D" id="4.10.240.10">
    <property type="entry name" value="Zn(2)-C6 fungal-type DNA-binding domain"/>
    <property type="match status" value="1"/>
</dbReference>
<dbReference type="InterPro" id="IPR007219">
    <property type="entry name" value="XnlR_reg_dom"/>
</dbReference>
<evidence type="ECO:0000259" key="8">
    <source>
        <dbReference type="PROSITE" id="PS50048"/>
    </source>
</evidence>
<evidence type="ECO:0000256" key="5">
    <source>
        <dbReference type="ARBA" id="ARBA00023163"/>
    </source>
</evidence>
<dbReference type="PROSITE" id="PS00463">
    <property type="entry name" value="ZN2_CY6_FUNGAL_1"/>
    <property type="match status" value="1"/>
</dbReference>
<evidence type="ECO:0000313" key="10">
    <source>
        <dbReference type="Proteomes" id="UP000077266"/>
    </source>
</evidence>
<reference evidence="9 10" key="1">
    <citation type="journal article" date="2016" name="Mol. Biol. Evol.">
        <title>Comparative Genomics of Early-Diverging Mushroom-Forming Fungi Provides Insights into the Origins of Lignocellulose Decay Capabilities.</title>
        <authorList>
            <person name="Nagy L.G."/>
            <person name="Riley R."/>
            <person name="Tritt A."/>
            <person name="Adam C."/>
            <person name="Daum C."/>
            <person name="Floudas D."/>
            <person name="Sun H."/>
            <person name="Yadav J.S."/>
            <person name="Pangilinan J."/>
            <person name="Larsson K.H."/>
            <person name="Matsuura K."/>
            <person name="Barry K."/>
            <person name="Labutti K."/>
            <person name="Kuo R."/>
            <person name="Ohm R.A."/>
            <person name="Bhattacharya S.S."/>
            <person name="Shirouzu T."/>
            <person name="Yoshinaga Y."/>
            <person name="Martin F.M."/>
            <person name="Grigoriev I.V."/>
            <person name="Hibbett D.S."/>
        </authorList>
    </citation>
    <scope>NUCLEOTIDE SEQUENCE [LARGE SCALE GENOMIC DNA]</scope>
    <source>
        <strain evidence="9 10">HHB12029</strain>
    </source>
</reference>
<dbReference type="CDD" id="cd00067">
    <property type="entry name" value="GAL4"/>
    <property type="match status" value="1"/>
</dbReference>
<dbReference type="EMBL" id="KV425893">
    <property type="protein sequence ID" value="KZW01468.1"/>
    <property type="molecule type" value="Genomic_DNA"/>
</dbReference>
<accession>A0A165P0E4</accession>
<evidence type="ECO:0000256" key="4">
    <source>
        <dbReference type="ARBA" id="ARBA00023125"/>
    </source>
</evidence>
<organism evidence="9 10">
    <name type="scientific">Exidia glandulosa HHB12029</name>
    <dbReference type="NCBI Taxonomy" id="1314781"/>
    <lineage>
        <taxon>Eukaryota</taxon>
        <taxon>Fungi</taxon>
        <taxon>Dikarya</taxon>
        <taxon>Basidiomycota</taxon>
        <taxon>Agaricomycotina</taxon>
        <taxon>Agaricomycetes</taxon>
        <taxon>Auriculariales</taxon>
        <taxon>Exidiaceae</taxon>
        <taxon>Exidia</taxon>
    </lineage>
</organism>
<keyword evidence="10" id="KW-1185">Reference proteome</keyword>
<protein>
    <recommendedName>
        <fullName evidence="8">Zn(2)-C6 fungal-type domain-containing protein</fullName>
    </recommendedName>
</protein>
<dbReference type="CDD" id="cd12148">
    <property type="entry name" value="fungal_TF_MHR"/>
    <property type="match status" value="1"/>
</dbReference>
<dbReference type="InterPro" id="IPR001138">
    <property type="entry name" value="Zn2Cys6_DnaBD"/>
</dbReference>
<dbReference type="InParanoid" id="A0A165P0E4"/>
<comment type="subcellular location">
    <subcellularLocation>
        <location evidence="1">Nucleus</location>
    </subcellularLocation>
</comment>
<dbReference type="Proteomes" id="UP000077266">
    <property type="component" value="Unassembled WGS sequence"/>
</dbReference>
<evidence type="ECO:0000256" key="2">
    <source>
        <dbReference type="ARBA" id="ARBA00022723"/>
    </source>
</evidence>
<feature type="region of interest" description="Disordered" evidence="7">
    <location>
        <begin position="871"/>
        <end position="903"/>
    </location>
</feature>
<keyword evidence="5" id="KW-0804">Transcription</keyword>
<dbReference type="OrthoDB" id="39175at2759"/>
<dbReference type="STRING" id="1314781.A0A165P0E4"/>
<feature type="domain" description="Zn(2)-C6 fungal-type" evidence="8">
    <location>
        <begin position="133"/>
        <end position="165"/>
    </location>
</feature>
<keyword evidence="4" id="KW-0238">DNA-binding</keyword>
<dbReference type="PROSITE" id="PS50048">
    <property type="entry name" value="ZN2_CY6_FUNGAL_2"/>
    <property type="match status" value="1"/>
</dbReference>
<dbReference type="AlphaFoldDB" id="A0A165P0E4"/>
<feature type="compositionally biased region" description="Low complexity" evidence="7">
    <location>
        <begin position="204"/>
        <end position="214"/>
    </location>
</feature>
<feature type="compositionally biased region" description="Low complexity" evidence="7">
    <location>
        <begin position="873"/>
        <end position="885"/>
    </location>
</feature>
<keyword evidence="6" id="KW-0539">Nucleus</keyword>
<keyword evidence="3" id="KW-0805">Transcription regulation</keyword>
<evidence type="ECO:0000256" key="7">
    <source>
        <dbReference type="SAM" id="MobiDB-lite"/>
    </source>
</evidence>
<dbReference type="SMART" id="SM00066">
    <property type="entry name" value="GAL4"/>
    <property type="match status" value="1"/>
</dbReference>
<feature type="region of interest" description="Disordered" evidence="7">
    <location>
        <begin position="1"/>
        <end position="131"/>
    </location>
</feature>
<dbReference type="InterPro" id="IPR051089">
    <property type="entry name" value="prtT"/>
</dbReference>
<dbReference type="SMART" id="SM00906">
    <property type="entry name" value="Fungal_trans"/>
    <property type="match status" value="1"/>
</dbReference>
<dbReference type="GO" id="GO:0000981">
    <property type="term" value="F:DNA-binding transcription factor activity, RNA polymerase II-specific"/>
    <property type="evidence" value="ECO:0007669"/>
    <property type="project" value="InterPro"/>
</dbReference>
<dbReference type="GO" id="GO:0000976">
    <property type="term" value="F:transcription cis-regulatory region binding"/>
    <property type="evidence" value="ECO:0007669"/>
    <property type="project" value="TreeGrafter"/>
</dbReference>
<feature type="region of interest" description="Disordered" evidence="7">
    <location>
        <begin position="736"/>
        <end position="767"/>
    </location>
</feature>
<gene>
    <name evidence="9" type="ORF">EXIGLDRAFT_63179</name>
</gene>
<feature type="region of interest" description="Disordered" evidence="7">
    <location>
        <begin position="286"/>
        <end position="305"/>
    </location>
</feature>
<sequence>MTLSPPSSQASSSNSTSTTTWLTTSSDSQPSPGPQPRPRSTSSSSSRTCSSSSPTRRTTTPTSSSSSQTPRIRSSSSSHSSQDLRRPWQPQNRRSRKRKTSARSSRVSDSVQPAQTRPTTTATTSRRARDAGACTHCKKLKMKCEFPDDENVCRRCKAGGHECIVEGRKPRTAPNKREYLLAQIRQKDRTIQFLLKQIQAGQGPASAASPPSSSTFNPTISESGADDGRSQAILNWLNRAGRSPSSGLESEPTIELNITDVDQPLRSLPPEPAPLGMLANLAIRDVPSRPSSVGDPEDNSDGEIGVARSDYFMNPGIDSRRLASDDQSRPDLLVKGIINFEEVDELFEIFFSRLNVILTILDPVLHTPASTFARCPFLFTIVCATAARYYAKRPELHTIAMHFARDAAAHCVTQGFKSIELCQAYIIMATYAVPAKRWEEDRNWLYIGLAIRIATDLNLHLTTSTKPTNEIQEREILNRTRVWLICFNLDRSTSTQFGKMATLREDYIVRTSPEWYRESAYNSKYDVHLCAYTQLLRVMAHFIEEVFSDENSCSGLNKNVDWLEVTNRYNDEFTRYEIEQQQRFANDSDPSDPSCVYRTYLLPFLLGYSRLVMHSFGFQSAIDRGVTKGDVFFQRCMDAATQVCTVLLERLAPTGYLRYAPDGYFLFAAFASAFLVKMLRLEYAHLIDGSERDRIVSLITRVIDTLGSREISIDDKHTPKLYSRFLASLLARQQAAAKDARNRSRRTTPKTATTFMPAQHSPQSSLHVPAQAPYPTHQAHQQQHGHMAPAAPMHNPGDLLQVVDNYDVSDAGTDATIERHDELPADEMLAGMHALDNPAWWTNVMMPGYTNTWQSNAPVYAPSYPTNVGYGAPQQMPQQQQQPQQHMASLQQGALPLNYMGPR</sequence>
<evidence type="ECO:0000313" key="9">
    <source>
        <dbReference type="EMBL" id="KZW01468.1"/>
    </source>
</evidence>
<dbReference type="PANTHER" id="PTHR31845:SF19">
    <property type="entry name" value="TRANSCRIPTION FACTOR DOMAIN-CONTAINING PROTEIN"/>
    <property type="match status" value="1"/>
</dbReference>
<evidence type="ECO:0000256" key="3">
    <source>
        <dbReference type="ARBA" id="ARBA00023015"/>
    </source>
</evidence>
<dbReference type="GO" id="GO:0006351">
    <property type="term" value="P:DNA-templated transcription"/>
    <property type="evidence" value="ECO:0007669"/>
    <property type="project" value="InterPro"/>
</dbReference>
<keyword evidence="2" id="KW-0479">Metal-binding</keyword>
<feature type="compositionally biased region" description="Polar residues" evidence="7">
    <location>
        <begin position="749"/>
        <end position="766"/>
    </location>
</feature>
<feature type="compositionally biased region" description="Low complexity" evidence="7">
    <location>
        <begin position="102"/>
        <end position="125"/>
    </location>
</feature>
<feature type="compositionally biased region" description="Low complexity" evidence="7">
    <location>
        <begin position="38"/>
        <end position="81"/>
    </location>
</feature>
<evidence type="ECO:0000256" key="1">
    <source>
        <dbReference type="ARBA" id="ARBA00004123"/>
    </source>
</evidence>